<protein>
    <recommendedName>
        <fullName evidence="5">Translin</fullName>
    </recommendedName>
</protein>
<feature type="chain" id="PRO_5036393870" description="Translin" evidence="2">
    <location>
        <begin position="20"/>
        <end position="540"/>
    </location>
</feature>
<dbReference type="EMBL" id="HBGZ01031745">
    <property type="protein sequence ID" value="CAD9630029.1"/>
    <property type="molecule type" value="Transcribed_RNA"/>
</dbReference>
<dbReference type="EMBL" id="HBGZ01031746">
    <property type="protein sequence ID" value="CAD9630031.1"/>
    <property type="molecule type" value="Transcribed_RNA"/>
</dbReference>
<dbReference type="InterPro" id="IPR002848">
    <property type="entry name" value="Translin_fam"/>
</dbReference>
<dbReference type="CDD" id="cd14820">
    <property type="entry name" value="TRAX"/>
    <property type="match status" value="1"/>
</dbReference>
<evidence type="ECO:0008006" key="5">
    <source>
        <dbReference type="Google" id="ProtNLM"/>
    </source>
</evidence>
<dbReference type="SUPFAM" id="SSF74784">
    <property type="entry name" value="Translin"/>
    <property type="match status" value="2"/>
</dbReference>
<evidence type="ECO:0000313" key="3">
    <source>
        <dbReference type="EMBL" id="CAD9630029.1"/>
    </source>
</evidence>
<evidence type="ECO:0000313" key="4">
    <source>
        <dbReference type="EMBL" id="CAD9630031.1"/>
    </source>
</evidence>
<dbReference type="Gene3D" id="1.20.58.2140">
    <property type="match status" value="1"/>
</dbReference>
<reference evidence="4" key="1">
    <citation type="submission" date="2021-01" db="EMBL/GenBank/DDBJ databases">
        <authorList>
            <person name="Corre E."/>
            <person name="Pelletier E."/>
            <person name="Niang G."/>
            <person name="Scheremetjew M."/>
            <person name="Finn R."/>
            <person name="Kale V."/>
            <person name="Holt S."/>
            <person name="Cochrane G."/>
            <person name="Meng A."/>
            <person name="Brown T."/>
            <person name="Cohen L."/>
        </authorList>
    </citation>
    <scope>NUCLEOTIDE SEQUENCE</scope>
    <source>
        <strain evidence="4">SM1012Den-03</strain>
    </source>
</reference>
<dbReference type="InterPro" id="IPR016069">
    <property type="entry name" value="Translin_C"/>
</dbReference>
<feature type="signal peptide" evidence="2">
    <location>
        <begin position="1"/>
        <end position="19"/>
    </location>
</feature>
<gene>
    <name evidence="3" type="ORF">SMAR0320_LOCUS22662</name>
    <name evidence="4" type="ORF">SMAR0320_LOCUS22663</name>
</gene>
<dbReference type="AlphaFoldDB" id="A0A6U3Z5R2"/>
<name>A0A6U3Z5R2_9STRA</name>
<evidence type="ECO:0000256" key="1">
    <source>
        <dbReference type="SAM" id="MobiDB-lite"/>
    </source>
</evidence>
<organism evidence="4">
    <name type="scientific">Skeletonema marinoi</name>
    <dbReference type="NCBI Taxonomy" id="267567"/>
    <lineage>
        <taxon>Eukaryota</taxon>
        <taxon>Sar</taxon>
        <taxon>Stramenopiles</taxon>
        <taxon>Ochrophyta</taxon>
        <taxon>Bacillariophyta</taxon>
        <taxon>Coscinodiscophyceae</taxon>
        <taxon>Thalassiosirophycidae</taxon>
        <taxon>Thalassiosirales</taxon>
        <taxon>Skeletonemataceae</taxon>
        <taxon>Skeletonema</taxon>
        <taxon>Skeletonema marinoi-dohrnii complex</taxon>
    </lineage>
</organism>
<keyword evidence="2" id="KW-0732">Signal</keyword>
<evidence type="ECO:0000256" key="2">
    <source>
        <dbReference type="SAM" id="SignalP"/>
    </source>
</evidence>
<dbReference type="InterPro" id="IPR036081">
    <property type="entry name" value="Translin_sf"/>
</dbReference>
<proteinExistence type="predicted"/>
<dbReference type="Pfam" id="PF01997">
    <property type="entry name" value="Translin"/>
    <property type="match status" value="2"/>
</dbReference>
<feature type="region of interest" description="Disordered" evidence="1">
    <location>
        <begin position="271"/>
        <end position="308"/>
    </location>
</feature>
<dbReference type="GO" id="GO:0043565">
    <property type="term" value="F:sequence-specific DNA binding"/>
    <property type="evidence" value="ECO:0007669"/>
    <property type="project" value="InterPro"/>
</dbReference>
<dbReference type="PANTHER" id="PTHR10741">
    <property type="entry name" value="TRANSLIN AND TRANSLIN ASSOCIATED PROTEIN X"/>
    <property type="match status" value="1"/>
</dbReference>
<dbReference type="Gene3D" id="1.20.58.200">
    <property type="entry name" value="Translin, domain 2"/>
    <property type="match status" value="2"/>
</dbReference>
<feature type="compositionally biased region" description="Basic and acidic residues" evidence="1">
    <location>
        <begin position="273"/>
        <end position="304"/>
    </location>
</feature>
<sequence length="540" mass="60731">MRPTALCASLLTAATRSLALTTTTTPYTRLVSSSTKMVDYRELTNQLVTKMKQEDDLRNKAYDRSWELNAALIRVEMAHEEVLSSPDKKELISTLEKEEETLDELFRETALSPAYYNNIVHNPSGDDEITTIHERAPRRGNIDYKMESYARYKAVRHYLNDGLLLSPNAPCFSGARNILTDEEYLGGACIGLCHDLSKIAVSRASNAMSDPTAVQFVQDARDTVSNILQELLEFDWRNSPLRRKYDSTKYALKQLETVMYELSVAGALGGHSLKSEEEGGPKKKRIKVDDENNSDEKDEGKDAEMETSALDTFKQEIAEVKERMDHRDKLRETLIKTSRDSQKAAKNSIFAMHRGNTKSAVQLLLDCENCVRNDLLPIVKEEPTLRGGSFSNVLEEYVEGKLFYCWLHGNGGEESGDSNDNNNDKPAGKILTFDEITLPITVDEYIGGLCDLTGEIGRFAVARGTVRDKESVKICLETSKNIYMAIRMAGKLPGNINKKMNPLKNSIEKMERILYEQSLMEMAGRKFQSSMEEGGFDAED</sequence>
<accession>A0A6U3Z5R2</accession>